<comment type="caution">
    <text evidence="1">The sequence shown here is derived from an EMBL/GenBank/DDBJ whole genome shotgun (WGS) entry which is preliminary data.</text>
</comment>
<protein>
    <submittedName>
        <fullName evidence="1">Uncharacterized protein</fullName>
    </submittedName>
</protein>
<dbReference type="EMBL" id="VZCR01000012">
    <property type="protein sequence ID" value="MQN30554.1"/>
    <property type="molecule type" value="Genomic_DNA"/>
</dbReference>
<evidence type="ECO:0000313" key="2">
    <source>
        <dbReference type="Proteomes" id="UP000420707"/>
    </source>
</evidence>
<reference evidence="2" key="1">
    <citation type="submission" date="2019-09" db="EMBL/GenBank/DDBJ databases">
        <title>Distinct polysaccharide growth profiles of human intestinal Prevotella copri isolates.</title>
        <authorList>
            <person name="Fehlner-Peach H."/>
            <person name="Magnabosco C."/>
            <person name="Raghavan V."/>
            <person name="Scher J.U."/>
            <person name="Tett A."/>
            <person name="Cox L.M."/>
            <person name="Gottsegen C."/>
            <person name="Watters A."/>
            <person name="Wiltshire- Gordon J.D."/>
            <person name="Segata N."/>
            <person name="Bonneau R."/>
            <person name="Littman D.R."/>
        </authorList>
    </citation>
    <scope>NUCLEOTIDE SEQUENCE [LARGE SCALE GENOMIC DNA]</scope>
    <source>
        <strain evidence="2">iAP146</strain>
    </source>
</reference>
<name>A0AAW9TAF4_9BACT</name>
<dbReference type="AlphaFoldDB" id="A0AAW9TAF4"/>
<accession>A0AAW9TAF4</accession>
<dbReference type="RefSeq" id="WP_153086244.1">
    <property type="nucleotide sequence ID" value="NZ_VZAM01000013.1"/>
</dbReference>
<dbReference type="Proteomes" id="UP000420707">
    <property type="component" value="Unassembled WGS sequence"/>
</dbReference>
<proteinExistence type="predicted"/>
<organism evidence="1 2">
    <name type="scientific">Segatella copri</name>
    <dbReference type="NCBI Taxonomy" id="165179"/>
    <lineage>
        <taxon>Bacteria</taxon>
        <taxon>Pseudomonadati</taxon>
        <taxon>Bacteroidota</taxon>
        <taxon>Bacteroidia</taxon>
        <taxon>Bacteroidales</taxon>
        <taxon>Prevotellaceae</taxon>
        <taxon>Segatella</taxon>
    </lineage>
</organism>
<evidence type="ECO:0000313" key="1">
    <source>
        <dbReference type="EMBL" id="MQN30554.1"/>
    </source>
</evidence>
<gene>
    <name evidence="1" type="ORF">F7D90_01020</name>
</gene>
<sequence length="103" mass="11705">MIYDVLPFMLCTFFKGLFLNSCTFFKGLFTLFCHFSKGLSVAKIQNFLLKGKENGNYFFFKRKVFPFSPIITLMQGKPAGNHHGAERDGGGKNQDRKALVVLQ</sequence>